<comment type="caution">
    <text evidence="1">The sequence shown here is derived from an EMBL/GenBank/DDBJ whole genome shotgun (WGS) entry which is preliminary data.</text>
</comment>
<protein>
    <recommendedName>
        <fullName evidence="2">VRR-NUC domain-containing protein</fullName>
    </recommendedName>
</protein>
<proteinExistence type="predicted"/>
<evidence type="ECO:0008006" key="2">
    <source>
        <dbReference type="Google" id="ProtNLM"/>
    </source>
</evidence>
<sequence>MRRPSKEVRFKRIAAKILGQDKMTDAQGGMPTKSVVPVDEDAPESEVTKLCNSWLERHGCVMDRLNNGAGMLGYSRSFLAYGIIGGGDMVGMLPCGKHLEVEYKKGKGGRLSRSQLKRMARVHRGKGLYIVVHGVPELEHKLKGYL</sequence>
<reference evidence="1" key="1">
    <citation type="journal article" date="2015" name="Nature">
        <title>Complex archaea that bridge the gap between prokaryotes and eukaryotes.</title>
        <authorList>
            <person name="Spang A."/>
            <person name="Saw J.H."/>
            <person name="Jorgensen S.L."/>
            <person name="Zaremba-Niedzwiedzka K."/>
            <person name="Martijn J."/>
            <person name="Lind A.E."/>
            <person name="van Eijk R."/>
            <person name="Schleper C."/>
            <person name="Guy L."/>
            <person name="Ettema T.J."/>
        </authorList>
    </citation>
    <scope>NUCLEOTIDE SEQUENCE</scope>
</reference>
<dbReference type="AlphaFoldDB" id="A0A0F9TVY3"/>
<evidence type="ECO:0000313" key="1">
    <source>
        <dbReference type="EMBL" id="KKN79117.1"/>
    </source>
</evidence>
<name>A0A0F9TVY3_9ZZZZ</name>
<organism evidence="1">
    <name type="scientific">marine sediment metagenome</name>
    <dbReference type="NCBI Taxonomy" id="412755"/>
    <lineage>
        <taxon>unclassified sequences</taxon>
        <taxon>metagenomes</taxon>
        <taxon>ecological metagenomes</taxon>
    </lineage>
</organism>
<dbReference type="Gene3D" id="3.40.1350.10">
    <property type="match status" value="1"/>
</dbReference>
<accession>A0A0F9TVY3</accession>
<dbReference type="EMBL" id="LAZR01000252">
    <property type="protein sequence ID" value="KKN79117.1"/>
    <property type="molecule type" value="Genomic_DNA"/>
</dbReference>
<gene>
    <name evidence="1" type="ORF">LCGC14_0343050</name>
</gene>
<dbReference type="GO" id="GO:0003676">
    <property type="term" value="F:nucleic acid binding"/>
    <property type="evidence" value="ECO:0007669"/>
    <property type="project" value="InterPro"/>
</dbReference>
<dbReference type="InterPro" id="IPR011856">
    <property type="entry name" value="tRNA_endonuc-like_dom_sf"/>
</dbReference>